<organism evidence="1 2">
    <name type="scientific">Oedothorax gibbosus</name>
    <dbReference type="NCBI Taxonomy" id="931172"/>
    <lineage>
        <taxon>Eukaryota</taxon>
        <taxon>Metazoa</taxon>
        <taxon>Ecdysozoa</taxon>
        <taxon>Arthropoda</taxon>
        <taxon>Chelicerata</taxon>
        <taxon>Arachnida</taxon>
        <taxon>Araneae</taxon>
        <taxon>Araneomorphae</taxon>
        <taxon>Entelegynae</taxon>
        <taxon>Araneoidea</taxon>
        <taxon>Linyphiidae</taxon>
        <taxon>Erigoninae</taxon>
        <taxon>Oedothorax</taxon>
    </lineage>
</organism>
<name>A0AAV6U535_9ARAC</name>
<evidence type="ECO:0000313" key="2">
    <source>
        <dbReference type="Proteomes" id="UP000827092"/>
    </source>
</evidence>
<dbReference type="EMBL" id="JAFNEN010000662">
    <property type="protein sequence ID" value="KAG8178861.1"/>
    <property type="molecule type" value="Genomic_DNA"/>
</dbReference>
<dbReference type="Proteomes" id="UP000827092">
    <property type="component" value="Unassembled WGS sequence"/>
</dbReference>
<reference evidence="1 2" key="1">
    <citation type="journal article" date="2022" name="Nat. Ecol. Evol.">
        <title>A masculinizing supergene underlies an exaggerated male reproductive morph in a spider.</title>
        <authorList>
            <person name="Hendrickx F."/>
            <person name="De Corte Z."/>
            <person name="Sonet G."/>
            <person name="Van Belleghem S.M."/>
            <person name="Kostlbacher S."/>
            <person name="Vangestel C."/>
        </authorList>
    </citation>
    <scope>NUCLEOTIDE SEQUENCE [LARGE SCALE GENOMIC DNA]</scope>
    <source>
        <strain evidence="1">W744_W776</strain>
    </source>
</reference>
<dbReference type="AlphaFoldDB" id="A0AAV6U535"/>
<comment type="caution">
    <text evidence="1">The sequence shown here is derived from an EMBL/GenBank/DDBJ whole genome shotgun (WGS) entry which is preliminary data.</text>
</comment>
<accession>A0AAV6U535</accession>
<protein>
    <submittedName>
        <fullName evidence="1">Uncharacterized protein</fullName>
    </submittedName>
</protein>
<evidence type="ECO:0000313" key="1">
    <source>
        <dbReference type="EMBL" id="KAG8178861.1"/>
    </source>
</evidence>
<proteinExistence type="predicted"/>
<sequence>MKQLNSASATSYPVTCAYVISGEVICGDVMRLLWRIRCGGCGGSGVEVVEDQVWRWWRIRCGGGGGSGLEVVEDQLVKTLSKKILCVRIAYAATPGAVAQVPIAGDATNLTTRSCTRIRPKSKQHLVIQKSLNQRLLTLST</sequence>
<gene>
    <name evidence="1" type="ORF">JTE90_010277</name>
</gene>
<keyword evidence="2" id="KW-1185">Reference proteome</keyword>